<sequence length="220" mass="24211">MSPTHRNYCCCCIPYRIAVLIVSLFALAFGGLNLWNVQRSGITDSITRYSIYVLAGVYLLLGVSGLFAVLIKKYAVAKNFSVLWWIATILITILSVAGIVLLATREQEEAKGLCMAAILEDNPKYQGNTPYTTAELADDVASCYRTGMIVIGVVTSVQLFLMIVGGSVASSYTSEVKHRKNGLTYTYGQGYAFLQPQPQPPMQQAPPQQYQKTHPYQHIG</sequence>
<keyword evidence="4" id="KW-1185">Reference proteome</keyword>
<feature type="transmembrane region" description="Helical" evidence="2">
    <location>
        <begin position="82"/>
        <end position="103"/>
    </location>
</feature>
<gene>
    <name evidence="3" type="ORF">BGZ95_004165</name>
</gene>
<comment type="caution">
    <text evidence="3">The sequence shown here is derived from an EMBL/GenBank/DDBJ whole genome shotgun (WGS) entry which is preliminary data.</text>
</comment>
<keyword evidence="2" id="KW-0812">Transmembrane</keyword>
<proteinExistence type="predicted"/>
<organism evidence="3 4">
    <name type="scientific">Linnemannia exigua</name>
    <dbReference type="NCBI Taxonomy" id="604196"/>
    <lineage>
        <taxon>Eukaryota</taxon>
        <taxon>Fungi</taxon>
        <taxon>Fungi incertae sedis</taxon>
        <taxon>Mucoromycota</taxon>
        <taxon>Mortierellomycotina</taxon>
        <taxon>Mortierellomycetes</taxon>
        <taxon>Mortierellales</taxon>
        <taxon>Mortierellaceae</taxon>
        <taxon>Linnemannia</taxon>
    </lineage>
</organism>
<reference evidence="3" key="1">
    <citation type="journal article" date="2020" name="Fungal Divers.">
        <title>Resolving the Mortierellaceae phylogeny through synthesis of multi-gene phylogenetics and phylogenomics.</title>
        <authorList>
            <person name="Vandepol N."/>
            <person name="Liber J."/>
            <person name="Desiro A."/>
            <person name="Na H."/>
            <person name="Kennedy M."/>
            <person name="Barry K."/>
            <person name="Grigoriev I.V."/>
            <person name="Miller A.N."/>
            <person name="O'Donnell K."/>
            <person name="Stajich J.E."/>
            <person name="Bonito G."/>
        </authorList>
    </citation>
    <scope>NUCLEOTIDE SEQUENCE</scope>
    <source>
        <strain evidence="3">NRRL 28262</strain>
    </source>
</reference>
<dbReference type="Proteomes" id="UP001194580">
    <property type="component" value="Unassembled WGS sequence"/>
</dbReference>
<dbReference type="AlphaFoldDB" id="A0AAD4D3B8"/>
<feature type="transmembrane region" description="Helical" evidence="2">
    <location>
        <begin position="49"/>
        <end position="70"/>
    </location>
</feature>
<protein>
    <submittedName>
        <fullName evidence="3">Uncharacterized protein</fullName>
    </submittedName>
</protein>
<evidence type="ECO:0000256" key="2">
    <source>
        <dbReference type="SAM" id="Phobius"/>
    </source>
</evidence>
<feature type="transmembrane region" description="Helical" evidence="2">
    <location>
        <begin position="148"/>
        <end position="170"/>
    </location>
</feature>
<evidence type="ECO:0000313" key="4">
    <source>
        <dbReference type="Proteomes" id="UP001194580"/>
    </source>
</evidence>
<keyword evidence="2" id="KW-1133">Transmembrane helix</keyword>
<accession>A0AAD4D3B8</accession>
<dbReference type="EMBL" id="JAAAIL010002010">
    <property type="protein sequence ID" value="KAG0261794.1"/>
    <property type="molecule type" value="Genomic_DNA"/>
</dbReference>
<feature type="transmembrane region" description="Helical" evidence="2">
    <location>
        <begin position="7"/>
        <end position="29"/>
    </location>
</feature>
<name>A0AAD4D3B8_9FUNG</name>
<keyword evidence="2" id="KW-0472">Membrane</keyword>
<evidence type="ECO:0000256" key="1">
    <source>
        <dbReference type="SAM" id="MobiDB-lite"/>
    </source>
</evidence>
<evidence type="ECO:0000313" key="3">
    <source>
        <dbReference type="EMBL" id="KAG0261794.1"/>
    </source>
</evidence>
<feature type="region of interest" description="Disordered" evidence="1">
    <location>
        <begin position="196"/>
        <end position="220"/>
    </location>
</feature>